<proteinExistence type="predicted"/>
<protein>
    <submittedName>
        <fullName evidence="2">Uncharacterized protein</fullName>
    </submittedName>
</protein>
<evidence type="ECO:0000313" key="2">
    <source>
        <dbReference type="EMBL" id="KAJ8776968.1"/>
    </source>
</evidence>
<accession>A0AB34GC60</accession>
<dbReference type="Proteomes" id="UP001159641">
    <property type="component" value="Unassembled WGS sequence"/>
</dbReference>
<reference evidence="2 3" key="1">
    <citation type="submission" date="2022-11" db="EMBL/GenBank/DDBJ databases">
        <title>Whole genome sequence of Eschrichtius robustus ER-17-0199.</title>
        <authorList>
            <person name="Bruniche-Olsen A."/>
            <person name="Black A.N."/>
            <person name="Fields C.J."/>
            <person name="Walden K."/>
            <person name="Dewoody J.A."/>
        </authorList>
    </citation>
    <scope>NUCLEOTIDE SEQUENCE [LARGE SCALE GENOMIC DNA]</scope>
    <source>
        <strain evidence="2">ER-17-0199</strain>
        <tissue evidence="2">Blubber</tissue>
    </source>
</reference>
<sequence>MIHTTGDYLCIFASLCADSKFQPRSQKRNSKFAARGRYYPPRAAKPGATGAAGEVACALPPQRRRLVPPALPPHLSGSSPPARTTLPLPERIPALPARSPPGCAAGAGSNNPREGGRFAGAPGTRAVGQARGGPSPRRRAPSRSGRLGAAGQREDGRGGPAPSAPSRRARARAPPAGLRRPRPLGRSVAVTCARWGRGLGGVPAGGRRRTRDPSEQEASRRPVTAAAPFRCRSASSPSLLALRTPPTSPPASPATGECPGTPAVGRRRRGLASRSLAPPPWPCFGASSRRPGQTSRLGSSPGDAGGEAGDEWARAAAAPGRS</sequence>
<keyword evidence="3" id="KW-1185">Reference proteome</keyword>
<name>A0AB34GC60_ESCRO</name>
<dbReference type="AlphaFoldDB" id="A0AB34GC60"/>
<comment type="caution">
    <text evidence="2">The sequence shown here is derived from an EMBL/GenBank/DDBJ whole genome shotgun (WGS) entry which is preliminary data.</text>
</comment>
<gene>
    <name evidence="2" type="ORF">J1605_014986</name>
</gene>
<feature type="region of interest" description="Disordered" evidence="1">
    <location>
        <begin position="23"/>
        <end position="322"/>
    </location>
</feature>
<evidence type="ECO:0000313" key="3">
    <source>
        <dbReference type="Proteomes" id="UP001159641"/>
    </source>
</evidence>
<dbReference type="EMBL" id="JAIQCJ010002323">
    <property type="protein sequence ID" value="KAJ8776968.1"/>
    <property type="molecule type" value="Genomic_DNA"/>
</dbReference>
<evidence type="ECO:0000256" key="1">
    <source>
        <dbReference type="SAM" id="MobiDB-lite"/>
    </source>
</evidence>
<organism evidence="2 3">
    <name type="scientific">Eschrichtius robustus</name>
    <name type="common">California gray whale</name>
    <name type="synonym">Eschrichtius gibbosus</name>
    <dbReference type="NCBI Taxonomy" id="9764"/>
    <lineage>
        <taxon>Eukaryota</taxon>
        <taxon>Metazoa</taxon>
        <taxon>Chordata</taxon>
        <taxon>Craniata</taxon>
        <taxon>Vertebrata</taxon>
        <taxon>Euteleostomi</taxon>
        <taxon>Mammalia</taxon>
        <taxon>Eutheria</taxon>
        <taxon>Laurasiatheria</taxon>
        <taxon>Artiodactyla</taxon>
        <taxon>Whippomorpha</taxon>
        <taxon>Cetacea</taxon>
        <taxon>Mysticeti</taxon>
        <taxon>Eschrichtiidae</taxon>
        <taxon>Eschrichtius</taxon>
    </lineage>
</organism>
<feature type="compositionally biased region" description="Low complexity" evidence="1">
    <location>
        <begin position="142"/>
        <end position="151"/>
    </location>
</feature>
<feature type="compositionally biased region" description="Low complexity" evidence="1">
    <location>
        <begin position="160"/>
        <end position="178"/>
    </location>
</feature>
<feature type="compositionally biased region" description="Basic and acidic residues" evidence="1">
    <location>
        <begin position="211"/>
        <end position="220"/>
    </location>
</feature>
<feature type="compositionally biased region" description="Low complexity" evidence="1">
    <location>
        <begin position="33"/>
        <end position="44"/>
    </location>
</feature>
<feature type="compositionally biased region" description="Low complexity" evidence="1">
    <location>
        <begin position="232"/>
        <end position="245"/>
    </location>
</feature>